<keyword evidence="3" id="KW-0227">DNA damage</keyword>
<dbReference type="Proteomes" id="UP000006039">
    <property type="component" value="Unassembled WGS sequence"/>
</dbReference>
<evidence type="ECO:0000313" key="8">
    <source>
        <dbReference type="EMBL" id="EJT71807.1"/>
    </source>
</evidence>
<reference evidence="10" key="1">
    <citation type="submission" date="2010-07" db="EMBL/GenBank/DDBJ databases">
        <title>The genome sequence of Gaeumannomyces graminis var. tritici strain R3-111a-1.</title>
        <authorList>
            <consortium name="The Broad Institute Genome Sequencing Platform"/>
            <person name="Ma L.-J."/>
            <person name="Dead R."/>
            <person name="Young S."/>
            <person name="Zeng Q."/>
            <person name="Koehrsen M."/>
            <person name="Alvarado L."/>
            <person name="Berlin A."/>
            <person name="Chapman S.B."/>
            <person name="Chen Z."/>
            <person name="Freedman E."/>
            <person name="Gellesch M."/>
            <person name="Goldberg J."/>
            <person name="Griggs A."/>
            <person name="Gujja S."/>
            <person name="Heilman E.R."/>
            <person name="Heiman D."/>
            <person name="Hepburn T."/>
            <person name="Howarth C."/>
            <person name="Jen D."/>
            <person name="Larson L."/>
            <person name="Mehta T."/>
            <person name="Neiman D."/>
            <person name="Pearson M."/>
            <person name="Roberts A."/>
            <person name="Saif S."/>
            <person name="Shea T."/>
            <person name="Shenoy N."/>
            <person name="Sisk P."/>
            <person name="Stolte C."/>
            <person name="Sykes S."/>
            <person name="Walk T."/>
            <person name="White J."/>
            <person name="Yandava C."/>
            <person name="Haas B."/>
            <person name="Nusbaum C."/>
            <person name="Birren B."/>
        </authorList>
    </citation>
    <scope>NUCLEOTIDE SEQUENCE [LARGE SCALE GENOMIC DNA]</scope>
    <source>
        <strain evidence="10">R3-111a-1</strain>
    </source>
</reference>
<dbReference type="EMBL" id="GL385400">
    <property type="protein sequence ID" value="EJT71807.1"/>
    <property type="molecule type" value="Genomic_DNA"/>
</dbReference>
<feature type="compositionally biased region" description="Acidic residues" evidence="7">
    <location>
        <begin position="228"/>
        <end position="246"/>
    </location>
</feature>
<feature type="compositionally biased region" description="Low complexity" evidence="7">
    <location>
        <begin position="127"/>
        <end position="143"/>
    </location>
</feature>
<proteinExistence type="inferred from homology"/>
<dbReference type="PANTHER" id="PTHR28680">
    <property type="entry name" value="CENTROMERE PROTEIN X"/>
    <property type="match status" value="1"/>
</dbReference>
<dbReference type="HOGENOM" id="CLU_071333_1_1_1"/>
<dbReference type="PANTHER" id="PTHR28680:SF1">
    <property type="entry name" value="CENTROMERE PROTEIN X"/>
    <property type="match status" value="1"/>
</dbReference>
<evidence type="ECO:0000256" key="6">
    <source>
        <dbReference type="ARBA" id="ARBA00023242"/>
    </source>
</evidence>
<evidence type="ECO:0000256" key="3">
    <source>
        <dbReference type="ARBA" id="ARBA00022763"/>
    </source>
</evidence>
<keyword evidence="5" id="KW-0234">DNA repair</keyword>
<evidence type="ECO:0008006" key="11">
    <source>
        <dbReference type="Google" id="ProtNLM"/>
    </source>
</evidence>
<dbReference type="GO" id="GO:0006281">
    <property type="term" value="P:DNA repair"/>
    <property type="evidence" value="ECO:0007669"/>
    <property type="project" value="UniProtKB-KW"/>
</dbReference>
<dbReference type="GO" id="GO:0003677">
    <property type="term" value="F:DNA binding"/>
    <property type="evidence" value="ECO:0007669"/>
    <property type="project" value="UniProtKB-KW"/>
</dbReference>
<dbReference type="GeneID" id="20351518"/>
<feature type="compositionally biased region" description="Gly residues" evidence="7">
    <location>
        <begin position="201"/>
        <end position="216"/>
    </location>
</feature>
<comment type="similarity">
    <text evidence="2">Belongs to the CENP-X/MHF2 family.</text>
</comment>
<dbReference type="Pfam" id="PF09415">
    <property type="entry name" value="CENP-X"/>
    <property type="match status" value="1"/>
</dbReference>
<dbReference type="InterPro" id="IPR018552">
    <property type="entry name" value="CENP-X"/>
</dbReference>
<feature type="region of interest" description="Disordered" evidence="7">
    <location>
        <begin position="63"/>
        <end position="267"/>
    </location>
</feature>
<dbReference type="RefSeq" id="XP_009227204.1">
    <property type="nucleotide sequence ID" value="XM_009228940.1"/>
</dbReference>
<dbReference type="AlphaFoldDB" id="J3PC37"/>
<reference evidence="8" key="3">
    <citation type="submission" date="2010-09" db="EMBL/GenBank/DDBJ databases">
        <title>Annotation of Gaeumannomyces graminis var. tritici R3-111a-1.</title>
        <authorList>
            <consortium name="The Broad Institute Genome Sequencing Platform"/>
            <person name="Ma L.-J."/>
            <person name="Dead R."/>
            <person name="Young S.K."/>
            <person name="Zeng Q."/>
            <person name="Gargeya S."/>
            <person name="Fitzgerald M."/>
            <person name="Haas B."/>
            <person name="Abouelleil A."/>
            <person name="Alvarado L."/>
            <person name="Arachchi H.M."/>
            <person name="Berlin A."/>
            <person name="Brown A."/>
            <person name="Chapman S.B."/>
            <person name="Chen Z."/>
            <person name="Dunbar C."/>
            <person name="Freedman E."/>
            <person name="Gearin G."/>
            <person name="Gellesch M."/>
            <person name="Goldberg J."/>
            <person name="Griggs A."/>
            <person name="Gujja S."/>
            <person name="Heiman D."/>
            <person name="Howarth C."/>
            <person name="Larson L."/>
            <person name="Lui A."/>
            <person name="MacDonald P.J.P."/>
            <person name="Mehta T."/>
            <person name="Montmayeur A."/>
            <person name="Murphy C."/>
            <person name="Neiman D."/>
            <person name="Pearson M."/>
            <person name="Priest M."/>
            <person name="Roberts A."/>
            <person name="Saif S."/>
            <person name="Shea T."/>
            <person name="Shenoy N."/>
            <person name="Sisk P."/>
            <person name="Stolte C."/>
            <person name="Sykes S."/>
            <person name="Yandava C."/>
            <person name="Wortman J."/>
            <person name="Nusbaum C."/>
            <person name="Birren B."/>
        </authorList>
    </citation>
    <scope>NUCLEOTIDE SEQUENCE</scope>
    <source>
        <strain evidence="8">R3-111a-1</strain>
    </source>
</reference>
<keyword evidence="10" id="KW-1185">Reference proteome</keyword>
<dbReference type="VEuPathDB" id="FungiDB:GGTG_11060"/>
<evidence type="ECO:0000256" key="7">
    <source>
        <dbReference type="SAM" id="MobiDB-lite"/>
    </source>
</evidence>
<reference evidence="9" key="4">
    <citation type="journal article" date="2015" name="G3 (Bethesda)">
        <title>Genome sequences of three phytopathogenic species of the Magnaporthaceae family of fungi.</title>
        <authorList>
            <person name="Okagaki L.H."/>
            <person name="Nunes C.C."/>
            <person name="Sailsbery J."/>
            <person name="Clay B."/>
            <person name="Brown D."/>
            <person name="John T."/>
            <person name="Oh Y."/>
            <person name="Young N."/>
            <person name="Fitzgerald M."/>
            <person name="Haas B.J."/>
            <person name="Zeng Q."/>
            <person name="Young S."/>
            <person name="Adiconis X."/>
            <person name="Fan L."/>
            <person name="Levin J.Z."/>
            <person name="Mitchell T.K."/>
            <person name="Okubara P.A."/>
            <person name="Farman M.L."/>
            <person name="Kohn L.M."/>
            <person name="Birren B."/>
            <person name="Ma L.-J."/>
            <person name="Dean R.A."/>
        </authorList>
    </citation>
    <scope>NUCLEOTIDE SEQUENCE</scope>
    <source>
        <strain evidence="9">R3-111a-1</strain>
    </source>
</reference>
<dbReference type="EnsemblFungi" id="EJT71807">
    <property type="protein sequence ID" value="EJT71807"/>
    <property type="gene ID" value="GGTG_11060"/>
</dbReference>
<keyword evidence="4" id="KW-0238">DNA-binding</keyword>
<reference evidence="8" key="2">
    <citation type="submission" date="2010-07" db="EMBL/GenBank/DDBJ databases">
        <authorList>
            <consortium name="The Broad Institute Genome Sequencing Platform"/>
            <consortium name="Broad Institute Genome Sequencing Center for Infectious Disease"/>
            <person name="Ma L.-J."/>
            <person name="Dead R."/>
            <person name="Young S."/>
            <person name="Zeng Q."/>
            <person name="Koehrsen M."/>
            <person name="Alvarado L."/>
            <person name="Berlin A."/>
            <person name="Chapman S.B."/>
            <person name="Chen Z."/>
            <person name="Freedman E."/>
            <person name="Gellesch M."/>
            <person name="Goldberg J."/>
            <person name="Griggs A."/>
            <person name="Gujja S."/>
            <person name="Heilman E.R."/>
            <person name="Heiman D."/>
            <person name="Hepburn T."/>
            <person name="Howarth C."/>
            <person name="Jen D."/>
            <person name="Larson L."/>
            <person name="Mehta T."/>
            <person name="Neiman D."/>
            <person name="Pearson M."/>
            <person name="Roberts A."/>
            <person name="Saif S."/>
            <person name="Shea T."/>
            <person name="Shenoy N."/>
            <person name="Sisk P."/>
            <person name="Stolte C."/>
            <person name="Sykes S."/>
            <person name="Walk T."/>
            <person name="White J."/>
            <person name="Yandava C."/>
            <person name="Haas B."/>
            <person name="Nusbaum C."/>
            <person name="Birren B."/>
        </authorList>
    </citation>
    <scope>NUCLEOTIDE SEQUENCE</scope>
    <source>
        <strain evidence="8">R3-111a-1</strain>
    </source>
</reference>
<evidence type="ECO:0000256" key="5">
    <source>
        <dbReference type="ARBA" id="ARBA00023204"/>
    </source>
</evidence>
<evidence type="ECO:0000313" key="9">
    <source>
        <dbReference type="EnsemblFungi" id="EJT71807"/>
    </source>
</evidence>
<dbReference type="GO" id="GO:0000712">
    <property type="term" value="P:resolution of meiotic recombination intermediates"/>
    <property type="evidence" value="ECO:0007669"/>
    <property type="project" value="TreeGrafter"/>
</dbReference>
<evidence type="ECO:0000313" key="10">
    <source>
        <dbReference type="Proteomes" id="UP000006039"/>
    </source>
</evidence>
<dbReference type="GO" id="GO:0071821">
    <property type="term" value="C:FANCM-MHF complex"/>
    <property type="evidence" value="ECO:0007669"/>
    <property type="project" value="TreeGrafter"/>
</dbReference>
<organism evidence="8">
    <name type="scientific">Gaeumannomyces tritici (strain R3-111a-1)</name>
    <name type="common">Wheat and barley take-all root rot fungus</name>
    <name type="synonym">Gaeumannomyces graminis var. tritici</name>
    <dbReference type="NCBI Taxonomy" id="644352"/>
    <lineage>
        <taxon>Eukaryota</taxon>
        <taxon>Fungi</taxon>
        <taxon>Dikarya</taxon>
        <taxon>Ascomycota</taxon>
        <taxon>Pezizomycotina</taxon>
        <taxon>Sordariomycetes</taxon>
        <taxon>Sordariomycetidae</taxon>
        <taxon>Magnaporthales</taxon>
        <taxon>Magnaporthaceae</taxon>
        <taxon>Gaeumannomyces</taxon>
    </lineage>
</organism>
<dbReference type="CDD" id="cd22921">
    <property type="entry name" value="HFD_CENP-X"/>
    <property type="match status" value="1"/>
</dbReference>
<dbReference type="GO" id="GO:0051382">
    <property type="term" value="P:kinetochore assembly"/>
    <property type="evidence" value="ECO:0007669"/>
    <property type="project" value="InterPro"/>
</dbReference>
<evidence type="ECO:0000256" key="4">
    <source>
        <dbReference type="ARBA" id="ARBA00023125"/>
    </source>
</evidence>
<name>J3PC37_GAET3</name>
<evidence type="ECO:0000256" key="2">
    <source>
        <dbReference type="ARBA" id="ARBA00009359"/>
    </source>
</evidence>
<comment type="subcellular location">
    <subcellularLocation>
        <location evidence="1">Nucleus</location>
    </subcellularLocation>
</comment>
<feature type="compositionally biased region" description="Acidic residues" evidence="7">
    <location>
        <begin position="156"/>
        <end position="186"/>
    </location>
</feature>
<evidence type="ECO:0000256" key="1">
    <source>
        <dbReference type="ARBA" id="ARBA00004123"/>
    </source>
</evidence>
<feature type="compositionally biased region" description="Polar residues" evidence="7">
    <location>
        <begin position="82"/>
        <end position="96"/>
    </location>
</feature>
<sequence length="336" mass="36246">MHDDLERIACQTRPFALLHICFCSWAHRQPRRQVHVRRESRSYAWFRLLPIFFLIQGLSSPSGNRAACSTQTQSCRGPSPNTPHQQSWNSRPSLSIPQAHHAMPPKQSAPKPRGRPPSKPSGGAGSSGPRRSAGAGSKAAGSGRPKKPTSAPVPADSDDEVPDAPDADEEEEAEEAEEEEQDEDAEERGRPRPRARQGAAAGAGGGGSSRAGGGSKGKGKAAAATVVLDDDEFDDPFADDDFDGVDNDNNNNNNNGEGGEAKEQPRRIPPELLRRLLHEFFDKGGTRISSEANGALARYFDVFVQEAIARTMAERSGRFLGVEDLEKVAPQLLLDL</sequence>
<dbReference type="eggNOG" id="ENOG502S98G">
    <property type="taxonomic scope" value="Eukaryota"/>
</dbReference>
<feature type="compositionally biased region" description="Polar residues" evidence="7">
    <location>
        <begin position="63"/>
        <end position="76"/>
    </location>
</feature>
<gene>
    <name evidence="9" type="primary">20351518</name>
    <name evidence="8" type="ORF">GGTG_11060</name>
</gene>
<protein>
    <recommendedName>
        <fullName evidence="11">Centromere protein X</fullName>
    </recommendedName>
</protein>
<dbReference type="GO" id="GO:0031297">
    <property type="term" value="P:replication fork processing"/>
    <property type="evidence" value="ECO:0007669"/>
    <property type="project" value="TreeGrafter"/>
</dbReference>
<accession>J3PC37</accession>
<dbReference type="OrthoDB" id="2500381at2759"/>
<reference evidence="9" key="5">
    <citation type="submission" date="2018-04" db="UniProtKB">
        <authorList>
            <consortium name="EnsemblFungi"/>
        </authorList>
    </citation>
    <scope>IDENTIFICATION</scope>
    <source>
        <strain evidence="9">R3-111a-1</strain>
    </source>
</reference>
<keyword evidence="6" id="KW-0539">Nucleus</keyword>
<dbReference type="Gene3D" id="6.10.130.30">
    <property type="match status" value="1"/>
</dbReference>